<reference evidence="2" key="1">
    <citation type="journal article" date="2020" name="Stud. Mycol.">
        <title>101 Dothideomycetes genomes: a test case for predicting lifestyles and emergence of pathogens.</title>
        <authorList>
            <person name="Haridas S."/>
            <person name="Albert R."/>
            <person name="Binder M."/>
            <person name="Bloem J."/>
            <person name="Labutti K."/>
            <person name="Salamov A."/>
            <person name="Andreopoulos B."/>
            <person name="Baker S."/>
            <person name="Barry K."/>
            <person name="Bills G."/>
            <person name="Bluhm B."/>
            <person name="Cannon C."/>
            <person name="Castanera R."/>
            <person name="Culley D."/>
            <person name="Daum C."/>
            <person name="Ezra D."/>
            <person name="Gonzalez J."/>
            <person name="Henrissat B."/>
            <person name="Kuo A."/>
            <person name="Liang C."/>
            <person name="Lipzen A."/>
            <person name="Lutzoni F."/>
            <person name="Magnuson J."/>
            <person name="Mondo S."/>
            <person name="Nolan M."/>
            <person name="Ohm R."/>
            <person name="Pangilinan J."/>
            <person name="Park H.-J."/>
            <person name="Ramirez L."/>
            <person name="Alfaro M."/>
            <person name="Sun H."/>
            <person name="Tritt A."/>
            <person name="Yoshinaga Y."/>
            <person name="Zwiers L.-H."/>
            <person name="Turgeon B."/>
            <person name="Goodwin S."/>
            <person name="Spatafora J."/>
            <person name="Crous P."/>
            <person name="Grigoriev I."/>
        </authorList>
    </citation>
    <scope>NUCLEOTIDE SEQUENCE</scope>
    <source>
        <strain evidence="2">CBS 279.74</strain>
    </source>
</reference>
<evidence type="ECO:0000313" key="2">
    <source>
        <dbReference type="EMBL" id="KAF2707835.1"/>
    </source>
</evidence>
<accession>A0A6G1K5N7</accession>
<dbReference type="Proteomes" id="UP000799428">
    <property type="component" value="Unassembled WGS sequence"/>
</dbReference>
<keyword evidence="1" id="KW-0812">Transmembrane</keyword>
<evidence type="ECO:0000256" key="1">
    <source>
        <dbReference type="SAM" id="Phobius"/>
    </source>
</evidence>
<name>A0A6G1K5N7_9PLEO</name>
<keyword evidence="3" id="KW-1185">Reference proteome</keyword>
<keyword evidence="1" id="KW-0472">Membrane</keyword>
<feature type="transmembrane region" description="Helical" evidence="1">
    <location>
        <begin position="24"/>
        <end position="46"/>
    </location>
</feature>
<dbReference type="OrthoDB" id="3799217at2759"/>
<feature type="transmembrane region" description="Helical" evidence="1">
    <location>
        <begin position="85"/>
        <end position="112"/>
    </location>
</feature>
<proteinExistence type="predicted"/>
<feature type="transmembrane region" description="Helical" evidence="1">
    <location>
        <begin position="119"/>
        <end position="144"/>
    </location>
</feature>
<dbReference type="EMBL" id="MU005773">
    <property type="protein sequence ID" value="KAF2707835.1"/>
    <property type="molecule type" value="Genomic_DNA"/>
</dbReference>
<keyword evidence="1" id="KW-1133">Transmembrane helix</keyword>
<gene>
    <name evidence="2" type="ORF">K504DRAFT_45145</name>
</gene>
<protein>
    <submittedName>
        <fullName evidence="2">Uncharacterized protein</fullName>
    </submittedName>
</protein>
<dbReference type="AlphaFoldDB" id="A0A6G1K5N7"/>
<feature type="transmembrane region" description="Helical" evidence="1">
    <location>
        <begin position="196"/>
        <end position="216"/>
    </location>
</feature>
<organism evidence="2 3">
    <name type="scientific">Pleomassaria siparia CBS 279.74</name>
    <dbReference type="NCBI Taxonomy" id="1314801"/>
    <lineage>
        <taxon>Eukaryota</taxon>
        <taxon>Fungi</taxon>
        <taxon>Dikarya</taxon>
        <taxon>Ascomycota</taxon>
        <taxon>Pezizomycotina</taxon>
        <taxon>Dothideomycetes</taxon>
        <taxon>Pleosporomycetidae</taxon>
        <taxon>Pleosporales</taxon>
        <taxon>Pleomassariaceae</taxon>
        <taxon>Pleomassaria</taxon>
    </lineage>
</organism>
<sequence length="302" mass="33491">MHFFPLFHDALSLVAMTFIQRVTYLTYIILVVSIILACLSIATIILQLKVNGVFQDLQVQIPGSNIAEWMYVSLNPVYLDTGPGISILVVGACGIMSGLSGMSWVITAWVGWDRLKTRMLGLIGCLLFVINTGVMVALMTYVLVTQAGMELPERFQLWGTTTFTQEYYVCTAFPSLIVHAEARYYGFPACDAARSARYMLIGIAIASVFLTILAAWEAGNSGAVAMLMHTDQDVEKVISRTPSPMPTQIPSNLYIPEMVRGPRETRQPIDHMPLMAHASNYEYLLDRAPSMTIRQIGKYQCG</sequence>
<evidence type="ECO:0000313" key="3">
    <source>
        <dbReference type="Proteomes" id="UP000799428"/>
    </source>
</evidence>